<proteinExistence type="predicted"/>
<accession>A0A7Y0HPA0</accession>
<keyword evidence="2" id="KW-1185">Reference proteome</keyword>
<organism evidence="1 2">
    <name type="scientific">Clostridium muellerianum</name>
    <dbReference type="NCBI Taxonomy" id="2716538"/>
    <lineage>
        <taxon>Bacteria</taxon>
        <taxon>Bacillati</taxon>
        <taxon>Bacillota</taxon>
        <taxon>Clostridia</taxon>
        <taxon>Eubacteriales</taxon>
        <taxon>Clostridiaceae</taxon>
        <taxon>Clostridium</taxon>
    </lineage>
</organism>
<dbReference type="EMBL" id="JABBNI010000050">
    <property type="protein sequence ID" value="NMM64799.1"/>
    <property type="molecule type" value="Genomic_DNA"/>
</dbReference>
<dbReference type="Proteomes" id="UP000537131">
    <property type="component" value="Unassembled WGS sequence"/>
</dbReference>
<dbReference type="RefSeq" id="WP_169299391.1">
    <property type="nucleotide sequence ID" value="NZ_JABBNI010000050.1"/>
</dbReference>
<reference evidence="1 2" key="1">
    <citation type="submission" date="2020-06" db="EMBL/GenBank/DDBJ databases">
        <title>Complete Genome Sequence of Clostridium muelleri sp. nov. P21T, an Acid-Alcohol Producing Acetogen Isolated from Old Hay.</title>
        <authorList>
            <person name="Duncan K.E."/>
            <person name="Tanner R.S."/>
        </authorList>
    </citation>
    <scope>NUCLEOTIDE SEQUENCE [LARGE SCALE GENOMIC DNA]</scope>
    <source>
        <strain evidence="1 2">P21</strain>
    </source>
</reference>
<comment type="caution">
    <text evidence="1">The sequence shown here is derived from an EMBL/GenBank/DDBJ whole genome shotgun (WGS) entry which is preliminary data.</text>
</comment>
<name>A0A7Y0HPA0_9CLOT</name>
<evidence type="ECO:0000313" key="2">
    <source>
        <dbReference type="Proteomes" id="UP000537131"/>
    </source>
</evidence>
<evidence type="ECO:0000313" key="1">
    <source>
        <dbReference type="EMBL" id="NMM64799.1"/>
    </source>
</evidence>
<sequence length="60" mass="7149">MPKLQWQRGTTENGSIRPYGNMYRYQIIDRLHGKILSTEKAESFTEPKRGRFPKYFLVLT</sequence>
<dbReference type="AlphaFoldDB" id="A0A7Y0HPA0"/>
<gene>
    <name evidence="1" type="ORF">HBE96_19525</name>
</gene>
<protein>
    <submittedName>
        <fullName evidence="1">Uncharacterized protein</fullName>
    </submittedName>
</protein>